<feature type="transmembrane region" description="Helical" evidence="1">
    <location>
        <begin position="81"/>
        <end position="101"/>
    </location>
</feature>
<comment type="caution">
    <text evidence="2">The sequence shown here is derived from an EMBL/GenBank/DDBJ whole genome shotgun (WGS) entry which is preliminary data.</text>
</comment>
<accession>A0A095XZ68</accession>
<organism evidence="2 3">
    <name type="scientific">Corynebacterium freneyi DNF00450</name>
    <dbReference type="NCBI Taxonomy" id="1287475"/>
    <lineage>
        <taxon>Bacteria</taxon>
        <taxon>Bacillati</taxon>
        <taxon>Actinomycetota</taxon>
        <taxon>Actinomycetes</taxon>
        <taxon>Mycobacteriales</taxon>
        <taxon>Corynebacteriaceae</taxon>
        <taxon>Corynebacterium</taxon>
    </lineage>
</organism>
<keyword evidence="1" id="KW-0812">Transmembrane</keyword>
<evidence type="ECO:0000313" key="2">
    <source>
        <dbReference type="EMBL" id="KGF15283.1"/>
    </source>
</evidence>
<gene>
    <name evidence="2" type="ORF">HMPREF1650_11280</name>
</gene>
<dbReference type="EMBL" id="JRNE01000079">
    <property type="protein sequence ID" value="KGF15283.1"/>
    <property type="molecule type" value="Genomic_DNA"/>
</dbReference>
<reference evidence="2 3" key="1">
    <citation type="submission" date="2014-07" db="EMBL/GenBank/DDBJ databases">
        <authorList>
            <person name="McCorrison J."/>
            <person name="Sanka R."/>
            <person name="Torralba M."/>
            <person name="Gillis M."/>
            <person name="Haft D.H."/>
            <person name="Methe B."/>
            <person name="Sutton G."/>
            <person name="Nelson K.E."/>
        </authorList>
    </citation>
    <scope>NUCLEOTIDE SEQUENCE [LARGE SCALE GENOMIC DNA]</scope>
    <source>
        <strain evidence="2 3">DNF00450</strain>
    </source>
</reference>
<dbReference type="AlphaFoldDB" id="A0A095XZ68"/>
<dbReference type="eggNOG" id="ENOG50314P5">
    <property type="taxonomic scope" value="Bacteria"/>
</dbReference>
<name>A0A095XZ68_9CORY</name>
<evidence type="ECO:0000313" key="3">
    <source>
        <dbReference type="Proteomes" id="UP000029548"/>
    </source>
</evidence>
<proteinExistence type="predicted"/>
<protein>
    <submittedName>
        <fullName evidence="2">Membrane protein</fullName>
    </submittedName>
</protein>
<keyword evidence="1" id="KW-0472">Membrane</keyword>
<dbReference type="RefSeq" id="WP_035123342.1">
    <property type="nucleotide sequence ID" value="NZ_JRNE01000079.1"/>
</dbReference>
<sequence>MNNVVLIAHVVAAILLIGPVTVAISMFPRLALAARGGEAGTVGAARTMHAVTRTYGLFSLAVPLLGFGVMFTDIENYIKQGALHASITLTIIAWALLYFVITPKQSVMLAGLGVAGDDELPDDPDFRERAEKAAALDWEKAKGQLAMFSGIFSALWLITAVLMFFI</sequence>
<feature type="transmembrane region" description="Helical" evidence="1">
    <location>
        <begin position="57"/>
        <end position="74"/>
    </location>
</feature>
<keyword evidence="1" id="KW-1133">Transmembrane helix</keyword>
<evidence type="ECO:0000256" key="1">
    <source>
        <dbReference type="SAM" id="Phobius"/>
    </source>
</evidence>
<feature type="transmembrane region" description="Helical" evidence="1">
    <location>
        <begin position="145"/>
        <end position="165"/>
    </location>
</feature>
<dbReference type="Proteomes" id="UP000029548">
    <property type="component" value="Unassembled WGS sequence"/>
</dbReference>